<dbReference type="Proteomes" id="UP000190341">
    <property type="component" value="Unassembled WGS sequence"/>
</dbReference>
<evidence type="ECO:0000313" key="2">
    <source>
        <dbReference type="Proteomes" id="UP000190341"/>
    </source>
</evidence>
<reference evidence="1 2" key="1">
    <citation type="submission" date="2017-02" db="EMBL/GenBank/DDBJ databases">
        <authorList>
            <person name="Peterson S.W."/>
        </authorList>
    </citation>
    <scope>NUCLEOTIDE SEQUENCE [LARGE SCALE GENOMIC DNA]</scope>
    <source>
        <strain evidence="1 2">P15</strain>
    </source>
</reference>
<sequence>MSRRPRGFTLLEVLVALVLLAAGLALAFATLRAATTLAERGELRAQGNERMRAVQGFMRRNLMTALPLPFHTDPATFRQSRFLGEPKRVRFVADLPGYLGRGGPYLYDIQADDEGRLQASFAMVQTGQTVEDAGIARPELLADGLRSVRFRYRGMDGQGQLGPWQDAWRGGELLPLQVAMDVRGEDGRAWPTMIVSLLHSEGGAGGGELPVQTQ</sequence>
<dbReference type="PROSITE" id="PS00409">
    <property type="entry name" value="PROKAR_NTER_METHYL"/>
    <property type="match status" value="1"/>
</dbReference>
<keyword evidence="2" id="KW-1185">Reference proteome</keyword>
<organism evidence="1 2">
    <name type="scientific">Pseudoxanthomonas indica</name>
    <dbReference type="NCBI Taxonomy" id="428993"/>
    <lineage>
        <taxon>Bacteria</taxon>
        <taxon>Pseudomonadati</taxon>
        <taxon>Pseudomonadota</taxon>
        <taxon>Gammaproteobacteria</taxon>
        <taxon>Lysobacterales</taxon>
        <taxon>Lysobacteraceae</taxon>
        <taxon>Pseudoxanthomonas</taxon>
    </lineage>
</organism>
<evidence type="ECO:0000313" key="1">
    <source>
        <dbReference type="EMBL" id="SKC74679.1"/>
    </source>
</evidence>
<dbReference type="OrthoDB" id="5801210at2"/>
<dbReference type="EMBL" id="FUZV01000002">
    <property type="protein sequence ID" value="SKC74679.1"/>
    <property type="molecule type" value="Genomic_DNA"/>
</dbReference>
<dbReference type="Pfam" id="PF07963">
    <property type="entry name" value="N_methyl"/>
    <property type="match status" value="1"/>
</dbReference>
<dbReference type="RefSeq" id="WP_079724790.1">
    <property type="nucleotide sequence ID" value="NZ_BMCL01000001.1"/>
</dbReference>
<dbReference type="InterPro" id="IPR045584">
    <property type="entry name" value="Pilin-like"/>
</dbReference>
<proteinExistence type="predicted"/>
<dbReference type="AlphaFoldDB" id="A0A1T5LG83"/>
<name>A0A1T5LG83_9GAMM</name>
<dbReference type="InterPro" id="IPR012902">
    <property type="entry name" value="N_methyl_site"/>
</dbReference>
<accession>A0A1T5LG83</accession>
<protein>
    <submittedName>
        <fullName evidence="1">General secretion pathway protein J</fullName>
    </submittedName>
</protein>
<dbReference type="SUPFAM" id="SSF54523">
    <property type="entry name" value="Pili subunits"/>
    <property type="match status" value="1"/>
</dbReference>
<dbReference type="NCBIfam" id="TIGR02532">
    <property type="entry name" value="IV_pilin_GFxxxE"/>
    <property type="match status" value="1"/>
</dbReference>
<dbReference type="STRING" id="428993.SAMN06296058_2427"/>
<gene>
    <name evidence="1" type="ORF">SAMN06296058_2427</name>
</gene>